<name>A0A4V1J2D2_9FUNG</name>
<dbReference type="GO" id="GO:0005783">
    <property type="term" value="C:endoplasmic reticulum"/>
    <property type="evidence" value="ECO:0007669"/>
    <property type="project" value="TreeGrafter"/>
</dbReference>
<protein>
    <submittedName>
        <fullName evidence="3">Putative progesterone binding protein</fullName>
    </submittedName>
</protein>
<gene>
    <name evidence="3" type="ORF">SYNPS1DRAFT_26264</name>
</gene>
<dbReference type="Proteomes" id="UP000278143">
    <property type="component" value="Unassembled WGS sequence"/>
</dbReference>
<dbReference type="FunFam" id="3.10.120.10:FF:000003">
    <property type="entry name" value="membrane-associated progesterone receptor component 1"/>
    <property type="match status" value="1"/>
</dbReference>
<sequence length="118" mass="12875">MMPPASKEEPVQLAPPLDTPYTAAELAKHDGSDPSLPTYVAVKGVIFDVSTSDMYKPGSKYGQLFAGKDASRALAMSSLKAEDCTPNLEGLSESELQTLDQWYERFSKKYNIVGKLVN</sequence>
<dbReference type="EMBL" id="KZ989115">
    <property type="protein sequence ID" value="RKP28149.1"/>
    <property type="molecule type" value="Genomic_DNA"/>
</dbReference>
<dbReference type="GO" id="GO:0016020">
    <property type="term" value="C:membrane"/>
    <property type="evidence" value="ECO:0007669"/>
    <property type="project" value="TreeGrafter"/>
</dbReference>
<dbReference type="InterPro" id="IPR050577">
    <property type="entry name" value="MAPR/NEUFC/NENF-like"/>
</dbReference>
<dbReference type="InterPro" id="IPR001199">
    <property type="entry name" value="Cyt_B5-like_heme/steroid-bd"/>
</dbReference>
<dbReference type="AlphaFoldDB" id="A0A4V1J2D2"/>
<dbReference type="Pfam" id="PF00173">
    <property type="entry name" value="Cyt-b5"/>
    <property type="match status" value="1"/>
</dbReference>
<feature type="domain" description="Cytochrome b5 heme-binding" evidence="2">
    <location>
        <begin position="21"/>
        <end position="117"/>
    </location>
</feature>
<evidence type="ECO:0000256" key="1">
    <source>
        <dbReference type="ARBA" id="ARBA00038357"/>
    </source>
</evidence>
<comment type="similarity">
    <text evidence="1">Belongs to the cytochrome b5 family. MAPR subfamily.</text>
</comment>
<reference evidence="4" key="1">
    <citation type="journal article" date="2018" name="Nat. Microbiol.">
        <title>Leveraging single-cell genomics to expand the fungal tree of life.</title>
        <authorList>
            <person name="Ahrendt S.R."/>
            <person name="Quandt C.A."/>
            <person name="Ciobanu D."/>
            <person name="Clum A."/>
            <person name="Salamov A."/>
            <person name="Andreopoulos B."/>
            <person name="Cheng J.F."/>
            <person name="Woyke T."/>
            <person name="Pelin A."/>
            <person name="Henrissat B."/>
            <person name="Reynolds N.K."/>
            <person name="Benny G.L."/>
            <person name="Smith M.E."/>
            <person name="James T.Y."/>
            <person name="Grigoriev I.V."/>
        </authorList>
    </citation>
    <scope>NUCLEOTIDE SEQUENCE [LARGE SCALE GENOMIC DNA]</scope>
    <source>
        <strain evidence="4">Benny S71-1</strain>
    </source>
</reference>
<keyword evidence="4" id="KW-1185">Reference proteome</keyword>
<proteinExistence type="inferred from homology"/>
<dbReference type="PANTHER" id="PTHR10281">
    <property type="entry name" value="MEMBRANE-ASSOCIATED PROGESTERONE RECEPTOR COMPONENT-RELATED"/>
    <property type="match status" value="1"/>
</dbReference>
<dbReference type="Gene3D" id="3.10.120.10">
    <property type="entry name" value="Cytochrome b5-like heme/steroid binding domain"/>
    <property type="match status" value="1"/>
</dbReference>
<dbReference type="SUPFAM" id="SSF55856">
    <property type="entry name" value="Cytochrome b5-like heme/steroid binding domain"/>
    <property type="match status" value="1"/>
</dbReference>
<dbReference type="SMART" id="SM01117">
    <property type="entry name" value="Cyt-b5"/>
    <property type="match status" value="1"/>
</dbReference>
<dbReference type="OrthoDB" id="899at2759"/>
<organism evidence="3 4">
    <name type="scientific">Syncephalis pseudoplumigaleata</name>
    <dbReference type="NCBI Taxonomy" id="1712513"/>
    <lineage>
        <taxon>Eukaryota</taxon>
        <taxon>Fungi</taxon>
        <taxon>Fungi incertae sedis</taxon>
        <taxon>Zoopagomycota</taxon>
        <taxon>Zoopagomycotina</taxon>
        <taxon>Zoopagomycetes</taxon>
        <taxon>Zoopagales</taxon>
        <taxon>Piptocephalidaceae</taxon>
        <taxon>Syncephalis</taxon>
    </lineage>
</organism>
<evidence type="ECO:0000313" key="3">
    <source>
        <dbReference type="EMBL" id="RKP28149.1"/>
    </source>
</evidence>
<dbReference type="InterPro" id="IPR036400">
    <property type="entry name" value="Cyt_B5-like_heme/steroid_sf"/>
</dbReference>
<evidence type="ECO:0000259" key="2">
    <source>
        <dbReference type="SMART" id="SM01117"/>
    </source>
</evidence>
<evidence type="ECO:0000313" key="4">
    <source>
        <dbReference type="Proteomes" id="UP000278143"/>
    </source>
</evidence>
<accession>A0A4V1J2D2</accession>
<dbReference type="PANTHER" id="PTHR10281:SF115">
    <property type="entry name" value="BINDING PROTEIN, PUTATIVE (AFU_ORTHOLOGUE AFUA_4G06240)-RELATED"/>
    <property type="match status" value="1"/>
</dbReference>
<dbReference type="GO" id="GO:0020037">
    <property type="term" value="F:heme binding"/>
    <property type="evidence" value="ECO:0007669"/>
    <property type="project" value="UniProtKB-ARBA"/>
</dbReference>